<dbReference type="CDD" id="cd04301">
    <property type="entry name" value="NAT_SF"/>
    <property type="match status" value="1"/>
</dbReference>
<dbReference type="Gene3D" id="3.40.630.30">
    <property type="match status" value="1"/>
</dbReference>
<dbReference type="PANTHER" id="PTHR43415">
    <property type="entry name" value="SPERMIDINE N(1)-ACETYLTRANSFERASE"/>
    <property type="match status" value="1"/>
</dbReference>
<protein>
    <recommendedName>
        <fullName evidence="1">N-acetyltransferase domain-containing protein</fullName>
    </recommendedName>
</protein>
<dbReference type="GO" id="GO:0016747">
    <property type="term" value="F:acyltransferase activity, transferring groups other than amino-acyl groups"/>
    <property type="evidence" value="ECO:0007669"/>
    <property type="project" value="InterPro"/>
</dbReference>
<comment type="caution">
    <text evidence="2">The sequence shown here is derived from an EMBL/GenBank/DDBJ whole genome shotgun (WGS) entry which is preliminary data.</text>
</comment>
<dbReference type="Proteomes" id="UP000243797">
    <property type="component" value="Unassembled WGS sequence"/>
</dbReference>
<dbReference type="EMBL" id="NKHZ01000094">
    <property type="protein sequence ID" value="PNS13747.1"/>
    <property type="molecule type" value="Genomic_DNA"/>
</dbReference>
<feature type="domain" description="N-acetyltransferase" evidence="1">
    <location>
        <begin position="86"/>
        <end position="185"/>
    </location>
</feature>
<proteinExistence type="predicted"/>
<accession>A0A2K1QFE1</accession>
<dbReference type="InParanoid" id="A0A2K1QFE1"/>
<sequence>MTAPTTDPGRSARLFYRAAESPEDDEFFRAINNDRVGYFNSNGANALLSGNVRAKEYQNHVMKNVLLGAVICLQVSASSDEGAKPTPIGAVHLSNTNSTLSHHRNTEIGIDILPEHQGKGYGGEAIRWVLDWAFRRTNMHKVKIQAFGWNEGAVRLYERIGFKREGIMRDELWHDGQYWDSIVLGMLDREWDEIRALQGT</sequence>
<evidence type="ECO:0000313" key="3">
    <source>
        <dbReference type="Proteomes" id="UP000243797"/>
    </source>
</evidence>
<dbReference type="AlphaFoldDB" id="A0A2K1QFE1"/>
<dbReference type="InterPro" id="IPR016181">
    <property type="entry name" value="Acyl_CoA_acyltransferase"/>
</dbReference>
<evidence type="ECO:0000259" key="1">
    <source>
        <dbReference type="PROSITE" id="PS51186"/>
    </source>
</evidence>
<dbReference type="SUPFAM" id="SSF55729">
    <property type="entry name" value="Acyl-CoA N-acyltransferases (Nat)"/>
    <property type="match status" value="1"/>
</dbReference>
<dbReference type="PROSITE" id="PS51186">
    <property type="entry name" value="GNAT"/>
    <property type="match status" value="1"/>
</dbReference>
<name>A0A2K1QFE1_9PEZI</name>
<evidence type="ECO:0000313" key="2">
    <source>
        <dbReference type="EMBL" id="PNS13747.1"/>
    </source>
</evidence>
<dbReference type="Pfam" id="PF13302">
    <property type="entry name" value="Acetyltransf_3"/>
    <property type="match status" value="1"/>
</dbReference>
<dbReference type="PANTHER" id="PTHR43415:SF3">
    <property type="entry name" value="GNAT-FAMILY ACETYLTRANSFERASE"/>
    <property type="match status" value="1"/>
</dbReference>
<organism evidence="2 3">
    <name type="scientific">Sphaceloma murrayae</name>
    <dbReference type="NCBI Taxonomy" id="2082308"/>
    <lineage>
        <taxon>Eukaryota</taxon>
        <taxon>Fungi</taxon>
        <taxon>Dikarya</taxon>
        <taxon>Ascomycota</taxon>
        <taxon>Pezizomycotina</taxon>
        <taxon>Dothideomycetes</taxon>
        <taxon>Dothideomycetidae</taxon>
        <taxon>Myriangiales</taxon>
        <taxon>Elsinoaceae</taxon>
        <taxon>Sphaceloma</taxon>
    </lineage>
</organism>
<reference evidence="2 3" key="1">
    <citation type="submission" date="2017-06" db="EMBL/GenBank/DDBJ databases">
        <title>Draft genome sequence of a variant of Elsinoe murrayae.</title>
        <authorList>
            <person name="Cheng Q."/>
        </authorList>
    </citation>
    <scope>NUCLEOTIDE SEQUENCE [LARGE SCALE GENOMIC DNA]</scope>
    <source>
        <strain evidence="2 3">CQ-2017a</strain>
    </source>
</reference>
<keyword evidence="3" id="KW-1185">Reference proteome</keyword>
<dbReference type="InterPro" id="IPR000182">
    <property type="entry name" value="GNAT_dom"/>
</dbReference>
<gene>
    <name evidence="2" type="ORF">CAC42_3240</name>
</gene>
<dbReference type="OrthoDB" id="64477at2759"/>